<dbReference type="SUPFAM" id="SSF51182">
    <property type="entry name" value="RmlC-like cupins"/>
    <property type="match status" value="1"/>
</dbReference>
<dbReference type="HOGENOM" id="CLU_1346799_0_0_4"/>
<name>A0A0E1VZG7_BURPE</name>
<dbReference type="InterPro" id="IPR011051">
    <property type="entry name" value="RmlC_Cupin_sf"/>
</dbReference>
<reference evidence="1" key="1">
    <citation type="submission" date="2009-05" db="EMBL/GenBank/DDBJ databases">
        <authorList>
            <person name="Harkins D.M."/>
            <person name="DeShazer D."/>
            <person name="Woods D.E."/>
            <person name="Brinkac L.M."/>
            <person name="Brown K.A."/>
            <person name="Hung G.C."/>
            <person name="Tuanyok A."/>
            <person name="Zhang B."/>
            <person name="Nierman W.C."/>
        </authorList>
    </citation>
    <scope>NUCLEOTIDE SEQUENCE [LARGE SCALE GENOMIC DNA]</scope>
    <source>
        <strain evidence="1">1710a</strain>
    </source>
</reference>
<gene>
    <name evidence="1" type="ORF">BURPS1710A_A1646</name>
</gene>
<dbReference type="InterPro" id="IPR014710">
    <property type="entry name" value="RmlC-like_jellyroll"/>
</dbReference>
<dbReference type="Proteomes" id="UP000001812">
    <property type="component" value="Chromosome II"/>
</dbReference>
<sequence>MRPIPVARAGRARGEPADIVLSRAVGRPGHAEAESAGRPSNVAFRRCIAARSRRARTSRSAFADRPIPGNLRSRCRASYYPSGMVPRDRRAGRRDTTGMSMKIVRSKSFTASRAWGAVDIANMRGITTRLHWTDQPYKWHVNDGEEVFVVLDGRVEMRYRDAGVERSAVLEAGDIFFASVGTEHVACPLGEARILVVETEGSV</sequence>
<organism evidence="1">
    <name type="scientific">Burkholderia pseudomallei 1710a</name>
    <dbReference type="NCBI Taxonomy" id="320371"/>
    <lineage>
        <taxon>Bacteria</taxon>
        <taxon>Pseudomonadati</taxon>
        <taxon>Pseudomonadota</taxon>
        <taxon>Betaproteobacteria</taxon>
        <taxon>Burkholderiales</taxon>
        <taxon>Burkholderiaceae</taxon>
        <taxon>Burkholderia</taxon>
        <taxon>pseudomallei group</taxon>
    </lineage>
</organism>
<evidence type="ECO:0000313" key="1">
    <source>
        <dbReference type="EMBL" id="EET05574.1"/>
    </source>
</evidence>
<protein>
    <submittedName>
        <fullName evidence="1">Cupin domain protein</fullName>
    </submittedName>
</protein>
<accession>A0A0E1VZG7</accession>
<dbReference type="Gene3D" id="2.60.120.10">
    <property type="entry name" value="Jelly Rolls"/>
    <property type="match status" value="1"/>
</dbReference>
<dbReference type="EMBL" id="CM000833">
    <property type="protein sequence ID" value="EET05574.1"/>
    <property type="molecule type" value="Genomic_DNA"/>
</dbReference>
<proteinExistence type="predicted"/>
<dbReference type="AlphaFoldDB" id="A0A0E1VZG7"/>